<comment type="caution">
    <text evidence="1">The sequence shown here is derived from an EMBL/GenBank/DDBJ whole genome shotgun (WGS) entry which is preliminary data.</text>
</comment>
<organism evidence="1 2">
    <name type="scientific">Paraburkholderia haematera</name>
    <dbReference type="NCBI Taxonomy" id="2793077"/>
    <lineage>
        <taxon>Bacteria</taxon>
        <taxon>Pseudomonadati</taxon>
        <taxon>Pseudomonadota</taxon>
        <taxon>Betaproteobacteria</taxon>
        <taxon>Burkholderiales</taxon>
        <taxon>Burkholderiaceae</taxon>
        <taxon>Paraburkholderia</taxon>
    </lineage>
</organism>
<keyword evidence="2" id="KW-1185">Reference proteome</keyword>
<evidence type="ECO:0008006" key="3">
    <source>
        <dbReference type="Google" id="ProtNLM"/>
    </source>
</evidence>
<gene>
    <name evidence="1" type="ORF">R69888_03177</name>
</gene>
<sequence length="34" mass="3938">MVGSRFVEINYYVSTKTEVCFYNERTYAIAVAVL</sequence>
<reference evidence="1 2" key="1">
    <citation type="submission" date="2021-02" db="EMBL/GenBank/DDBJ databases">
        <authorList>
            <person name="Vanwijnsberghe S."/>
        </authorList>
    </citation>
    <scope>NUCLEOTIDE SEQUENCE [LARGE SCALE GENOMIC DNA]</scope>
    <source>
        <strain evidence="1 2">LMG 31837</strain>
    </source>
</reference>
<evidence type="ECO:0000313" key="2">
    <source>
        <dbReference type="Proteomes" id="UP000672526"/>
    </source>
</evidence>
<proteinExistence type="predicted"/>
<protein>
    <recommendedName>
        <fullName evidence="3">Coenzyme PQQ synthesis protein A</fullName>
    </recommendedName>
</protein>
<name>A0ABM8RJ48_9BURK</name>
<evidence type="ECO:0000313" key="1">
    <source>
        <dbReference type="EMBL" id="CAE6755734.1"/>
    </source>
</evidence>
<accession>A0ABM8RJ48</accession>
<dbReference type="Proteomes" id="UP000672526">
    <property type="component" value="Unassembled WGS sequence"/>
</dbReference>
<dbReference type="EMBL" id="CAJNBK010000007">
    <property type="protein sequence ID" value="CAE6755734.1"/>
    <property type="molecule type" value="Genomic_DNA"/>
</dbReference>